<sequence length="832" mass="89030">MEKAASAGCRLVLLVDGLDEDCGSSPGSGQASIASLLPKRLNGLKIIVAGRPDPPIPADVDPDHPLRTARIRPLSASLHARQVTELADRELDEILAVDPDRHHGLGFQVIGLVAASGGGLTRDDLQALTGRPAYEIERLLRGVFGRTVAGRTDRRADGRVYLFTHETLHVQALDRLGSPTIADFQGRLHTWADRYRQLRWSLETPAGYLIRGYFRMLKSAGDLQAMYALAADTDRHRWLRVVTGGDDIALVEIRDTQHALHRSGDDHLPDVAQLAWLREWIRRRNNHVPWSLVEARARLGQIARAEALAHSLTGMDDRAVVFATLAGIAAERAEFDEAERLAGSIPAGRRQVEALLAVAAHAVTAGELARARRLVDSAAGQVVASPDLQQAGVYGQLAVAAARLNDRAAAARFADQAERCAAAMLYPGMRQQEFEVAGIAAVKSGDADRAVRLLSHSSGPSAQIQQLQVLAHTAARHGDRERAAAWMQQAADLGSTVDDAQDRADKCALVAIGFADLGDARRTAEMIEHAVAIARQLGHAERARVLCWCAEAVITVNGVGHAVALVSEAEQAARSVAEPREGAAQLAWVAGLVATIDTVWFGRLLEELDQSDLHDQVLEDALRRSGDASPERLCELAGMIHDPFRRAQALAGVAVSLACNGAFDEAARCADQAEQIAQSIDTAEARTASLVAAINAMLFLGDHDRAAALAERLESIVGLLDSVGPGTSLRIAGIEALVAAGNLAAALRLARTIEQPSGDPGVITAVALAAGRAGLASRAREIALSLPVVPYRVRALTQTRRRTPCRGRARAGKRTGRACSHDRGRDHRIARP</sequence>
<dbReference type="EMBL" id="BOPH01000129">
    <property type="protein sequence ID" value="GIJ74044.1"/>
    <property type="molecule type" value="Genomic_DNA"/>
</dbReference>
<proteinExistence type="predicted"/>
<accession>A0A8J4A1E4</accession>
<dbReference type="Gene3D" id="1.25.40.10">
    <property type="entry name" value="Tetratricopeptide repeat domain"/>
    <property type="match status" value="3"/>
</dbReference>
<comment type="caution">
    <text evidence="2">The sequence shown here is derived from an EMBL/GenBank/DDBJ whole genome shotgun (WGS) entry which is preliminary data.</text>
</comment>
<organism evidence="2 3">
    <name type="scientific">Virgisporangium ochraceum</name>
    <dbReference type="NCBI Taxonomy" id="65505"/>
    <lineage>
        <taxon>Bacteria</taxon>
        <taxon>Bacillati</taxon>
        <taxon>Actinomycetota</taxon>
        <taxon>Actinomycetes</taxon>
        <taxon>Micromonosporales</taxon>
        <taxon>Micromonosporaceae</taxon>
        <taxon>Virgisporangium</taxon>
    </lineage>
</organism>
<evidence type="ECO:0000313" key="3">
    <source>
        <dbReference type="Proteomes" id="UP000635606"/>
    </source>
</evidence>
<feature type="compositionally biased region" description="Basic and acidic residues" evidence="1">
    <location>
        <begin position="819"/>
        <end position="832"/>
    </location>
</feature>
<dbReference type="Proteomes" id="UP000635606">
    <property type="component" value="Unassembled WGS sequence"/>
</dbReference>
<evidence type="ECO:0000256" key="1">
    <source>
        <dbReference type="SAM" id="MobiDB-lite"/>
    </source>
</evidence>
<evidence type="ECO:0000313" key="2">
    <source>
        <dbReference type="EMBL" id="GIJ74044.1"/>
    </source>
</evidence>
<reference evidence="2" key="1">
    <citation type="submission" date="2021-01" db="EMBL/GenBank/DDBJ databases">
        <title>Whole genome shotgun sequence of Virgisporangium ochraceum NBRC 16418.</title>
        <authorList>
            <person name="Komaki H."/>
            <person name="Tamura T."/>
        </authorList>
    </citation>
    <scope>NUCLEOTIDE SEQUENCE</scope>
    <source>
        <strain evidence="2">NBRC 16418</strain>
    </source>
</reference>
<keyword evidence="3" id="KW-1185">Reference proteome</keyword>
<protein>
    <submittedName>
        <fullName evidence="2">Uncharacterized protein</fullName>
    </submittedName>
</protein>
<feature type="region of interest" description="Disordered" evidence="1">
    <location>
        <begin position="800"/>
        <end position="832"/>
    </location>
</feature>
<feature type="compositionally biased region" description="Basic residues" evidence="1">
    <location>
        <begin position="800"/>
        <end position="816"/>
    </location>
</feature>
<dbReference type="InterPro" id="IPR011990">
    <property type="entry name" value="TPR-like_helical_dom_sf"/>
</dbReference>
<dbReference type="AlphaFoldDB" id="A0A8J4A1E4"/>
<gene>
    <name evidence="2" type="ORF">Voc01_089610</name>
</gene>
<name>A0A8J4A1E4_9ACTN</name>